<dbReference type="GeneID" id="59284079"/>
<dbReference type="EMBL" id="JACCJC010000005">
    <property type="protein sequence ID" value="KAF6239859.1"/>
    <property type="molecule type" value="Genomic_DNA"/>
</dbReference>
<accession>A0A8H6L8X6</accession>
<evidence type="ECO:0000313" key="2">
    <source>
        <dbReference type="Proteomes" id="UP000578531"/>
    </source>
</evidence>
<sequence length="82" mass="9028">MDRAIPTGSIFIVTGQIKKPDRPVTGTTKHDVSLNTRAPCGILDVLKQYLSQSTKMRFLGRRSWTTTTTPPVQEATSQIAPD</sequence>
<reference evidence="1 2" key="1">
    <citation type="journal article" date="2020" name="Genomics">
        <title>Complete, high-quality genomes from long-read metagenomic sequencing of two wolf lichen thalli reveals enigmatic genome architecture.</title>
        <authorList>
            <person name="McKenzie S.K."/>
            <person name="Walston R.F."/>
            <person name="Allen J.L."/>
        </authorList>
    </citation>
    <scope>NUCLEOTIDE SEQUENCE [LARGE SCALE GENOMIC DNA]</scope>
    <source>
        <strain evidence="1">WasteWater2</strain>
    </source>
</reference>
<dbReference type="AlphaFoldDB" id="A0A8H6L8X6"/>
<organism evidence="1 2">
    <name type="scientific">Letharia columbiana</name>
    <dbReference type="NCBI Taxonomy" id="112416"/>
    <lineage>
        <taxon>Eukaryota</taxon>
        <taxon>Fungi</taxon>
        <taxon>Dikarya</taxon>
        <taxon>Ascomycota</taxon>
        <taxon>Pezizomycotina</taxon>
        <taxon>Lecanoromycetes</taxon>
        <taxon>OSLEUM clade</taxon>
        <taxon>Lecanoromycetidae</taxon>
        <taxon>Lecanorales</taxon>
        <taxon>Lecanorineae</taxon>
        <taxon>Parmeliaceae</taxon>
        <taxon>Letharia</taxon>
    </lineage>
</organism>
<name>A0A8H6L8X6_9LECA</name>
<gene>
    <name evidence="1" type="ORF">HO173_002406</name>
</gene>
<dbReference type="Proteomes" id="UP000578531">
    <property type="component" value="Unassembled WGS sequence"/>
</dbReference>
<evidence type="ECO:0000313" key="1">
    <source>
        <dbReference type="EMBL" id="KAF6239859.1"/>
    </source>
</evidence>
<comment type="caution">
    <text evidence="1">The sequence shown here is derived from an EMBL/GenBank/DDBJ whole genome shotgun (WGS) entry which is preliminary data.</text>
</comment>
<proteinExistence type="predicted"/>
<keyword evidence="2" id="KW-1185">Reference proteome</keyword>
<protein>
    <submittedName>
        <fullName evidence="1">Uncharacterized protein</fullName>
    </submittedName>
</protein>
<dbReference type="RefSeq" id="XP_037169134.1">
    <property type="nucleotide sequence ID" value="XM_037304339.1"/>
</dbReference>